<dbReference type="EMBL" id="AE017261">
    <property type="protein sequence ID" value="AAT42794.1"/>
    <property type="molecule type" value="Genomic_DNA"/>
</dbReference>
<dbReference type="KEGG" id="pto:PTO0209"/>
<dbReference type="InterPro" id="IPR015366">
    <property type="entry name" value="S53_propep"/>
</dbReference>
<dbReference type="InterPro" id="IPR036852">
    <property type="entry name" value="Peptidase_S8/S53_dom_sf"/>
</dbReference>
<reference evidence="10 11" key="1">
    <citation type="journal article" date="2004" name="Proc. Natl. Acad. Sci. U.S.A.">
        <title>Genome sequence of Picrophilus torridus and its implications for life around pH 0.</title>
        <authorList>
            <person name="Futterer O."/>
            <person name="Angelov A."/>
            <person name="Liesegang H."/>
            <person name="Gottschalk G."/>
            <person name="Schleper C."/>
            <person name="Schepers B."/>
            <person name="Dock C."/>
            <person name="Antranikian G."/>
            <person name="Liebl W."/>
        </authorList>
    </citation>
    <scope>NUCLEOTIDE SEQUENCE [LARGE SCALE GENOMIC DNA]</scope>
    <source>
        <strain evidence="11">ATCC 700027 / DSM 9790 / JCM 10055 / NBRC 100828</strain>
    </source>
</reference>
<evidence type="ECO:0000256" key="3">
    <source>
        <dbReference type="ARBA" id="ARBA00022723"/>
    </source>
</evidence>
<dbReference type="PROSITE" id="PS51695">
    <property type="entry name" value="SEDOLISIN"/>
    <property type="match status" value="1"/>
</dbReference>
<evidence type="ECO:0000256" key="1">
    <source>
        <dbReference type="ARBA" id="ARBA00001913"/>
    </source>
</evidence>
<evidence type="ECO:0000259" key="9">
    <source>
        <dbReference type="PROSITE" id="PS51695"/>
    </source>
</evidence>
<feature type="transmembrane region" description="Helical" evidence="8">
    <location>
        <begin position="1257"/>
        <end position="1279"/>
    </location>
</feature>
<dbReference type="SMART" id="SM00944">
    <property type="entry name" value="Pro-kuma_activ"/>
    <property type="match status" value="1"/>
</dbReference>
<keyword evidence="8" id="KW-1133">Transmembrane helix</keyword>
<keyword evidence="2 10" id="KW-0645">Protease</keyword>
<dbReference type="GO" id="GO:0004252">
    <property type="term" value="F:serine-type endopeptidase activity"/>
    <property type="evidence" value="ECO:0007669"/>
    <property type="project" value="InterPro"/>
</dbReference>
<dbReference type="SUPFAM" id="SSF54897">
    <property type="entry name" value="Protease propeptides/inhibitors"/>
    <property type="match status" value="1"/>
</dbReference>
<proteinExistence type="predicted"/>
<dbReference type="OrthoDB" id="27270at2157"/>
<dbReference type="CDD" id="cd04056">
    <property type="entry name" value="Peptidases_S53"/>
    <property type="match status" value="1"/>
</dbReference>
<dbReference type="CDD" id="cd11377">
    <property type="entry name" value="Pro-peptidase_S53"/>
    <property type="match status" value="1"/>
</dbReference>
<dbReference type="PaxDb" id="263820-PTO0209"/>
<dbReference type="GO" id="GO:0046872">
    <property type="term" value="F:metal ion binding"/>
    <property type="evidence" value="ECO:0007669"/>
    <property type="project" value="UniProtKB-KW"/>
</dbReference>
<dbReference type="InterPro" id="IPR050819">
    <property type="entry name" value="Tripeptidyl-peptidase_I"/>
</dbReference>
<dbReference type="GO" id="GO:0006508">
    <property type="term" value="P:proteolysis"/>
    <property type="evidence" value="ECO:0007669"/>
    <property type="project" value="UniProtKB-KW"/>
</dbReference>
<dbReference type="HOGENOM" id="CLU_006754_0_0_2"/>
<dbReference type="Pfam" id="PF09286">
    <property type="entry name" value="Pro-kuma_activ"/>
    <property type="match status" value="1"/>
</dbReference>
<dbReference type="Proteomes" id="UP000000438">
    <property type="component" value="Chromosome"/>
</dbReference>
<dbReference type="GeneID" id="2844494"/>
<evidence type="ECO:0000256" key="8">
    <source>
        <dbReference type="SAM" id="Phobius"/>
    </source>
</evidence>
<dbReference type="InterPro" id="IPR013783">
    <property type="entry name" value="Ig-like_fold"/>
</dbReference>
<organism evidence="10 11">
    <name type="scientific">Picrophilus torridus (strain ATCC 700027 / DSM 9790 / JCM 10055 / NBRC 100828 / KAW 2/3)</name>
    <dbReference type="NCBI Taxonomy" id="1122961"/>
    <lineage>
        <taxon>Archaea</taxon>
        <taxon>Methanobacteriati</taxon>
        <taxon>Thermoplasmatota</taxon>
        <taxon>Thermoplasmata</taxon>
        <taxon>Thermoplasmatales</taxon>
        <taxon>Picrophilaceae</taxon>
        <taxon>Picrophilus</taxon>
    </lineage>
</organism>
<dbReference type="Gene3D" id="2.60.40.10">
    <property type="entry name" value="Immunoglobulins"/>
    <property type="match status" value="1"/>
</dbReference>
<evidence type="ECO:0000256" key="4">
    <source>
        <dbReference type="ARBA" id="ARBA00022801"/>
    </source>
</evidence>
<dbReference type="Pfam" id="PF00082">
    <property type="entry name" value="Peptidase_S8"/>
    <property type="match status" value="1"/>
</dbReference>
<dbReference type="Pfam" id="PF17957">
    <property type="entry name" value="Big_7"/>
    <property type="match status" value="1"/>
</dbReference>
<dbReference type="STRING" id="263820.PTO0209"/>
<evidence type="ECO:0000256" key="7">
    <source>
        <dbReference type="ARBA" id="ARBA00023145"/>
    </source>
</evidence>
<dbReference type="InterPro" id="IPR030400">
    <property type="entry name" value="Sedolisin_dom"/>
</dbReference>
<name>Q6L2K8_PICTO</name>
<keyword evidence="3" id="KW-0479">Metal-binding</keyword>
<keyword evidence="5" id="KW-0720">Serine protease</keyword>
<evidence type="ECO:0000256" key="6">
    <source>
        <dbReference type="ARBA" id="ARBA00022837"/>
    </source>
</evidence>
<dbReference type="GO" id="GO:0008240">
    <property type="term" value="F:tripeptidyl-peptidase activity"/>
    <property type="evidence" value="ECO:0007669"/>
    <property type="project" value="TreeGrafter"/>
</dbReference>
<dbReference type="InterPro" id="IPR000209">
    <property type="entry name" value="Peptidase_S8/S53_dom"/>
</dbReference>
<dbReference type="eggNOG" id="arCOG03665">
    <property type="taxonomic scope" value="Archaea"/>
</dbReference>
<dbReference type="PANTHER" id="PTHR14218">
    <property type="entry name" value="PROTEASE S8 TRIPEPTIDYL PEPTIDASE I CLN2"/>
    <property type="match status" value="1"/>
</dbReference>
<accession>Q6L2K8</accession>
<dbReference type="SUPFAM" id="SSF52743">
    <property type="entry name" value="Subtilisin-like"/>
    <property type="match status" value="1"/>
</dbReference>
<comment type="cofactor">
    <cofactor evidence="1">
        <name>Ca(2+)</name>
        <dbReference type="ChEBI" id="CHEBI:29108"/>
    </cofactor>
</comment>
<keyword evidence="7" id="KW-0865">Zymogen</keyword>
<feature type="domain" description="Peptidase S53" evidence="9">
    <location>
        <begin position="211"/>
        <end position="579"/>
    </location>
</feature>
<sequence>MSRKIIIAVFLALVMILSAFALAMGSYNAVSTNKPENVYNVPPPDYKAFNLTGSANPSMTVSFEIYVPLYNYQKLESIANAVSTPGNPMYHKFLSYNDIEKEFINMAQYNKDLNYLKDHGFKILSSSAPIIVASGTVSMVESYLGMHVNIYSNKTESFYYGFGTPKIGNTMLFIDNISRMAFERPSTLITQKQAESMEKKLNQNETFPFVAYSPKYLEQVYNATGMYSMGYNGSGQSIGILDFYGDPFIKEELAYFDHEFNISAPPSFKIVPIGPYYPYEGIETGWAGEISLDVESSHTMAPGANITLYIANGNCPLSAAISYINSQDRVDDLSQSFSIPDSCPAIQTSALGYYQCEVVTNIMYAMGSAEGITFSASSGDAGASGYSIGALGSVGYPSTSPYVAAVGGTSTYLDFQGEKLISFNQTAWSNYGFVPPEINYGGSTGGVSILQPRPYYQDNITGPSGYPYGKMIPDLSFEATVFPGFLYVMPGNETCITGGTSEASPILAGLMTLVDEYNHGKIGMLDPSLYYLGEHDYKNVFIPVDYGYNIPFTAHYGYNLVTGWGSLNIANFAMAYKSMKLNNTLSIQISTEYMNSTNYNMSINETGLGEYMPGQNVTIIANITYNKTEVTSGTFEASLTTMKGILKNITMHYNSTLNRWIGYIIIPEDANGPSFIAIHGNYNKISGENEVSIFSGYYLEMLEPSSRSYFSTSYGLEVIGHASYLNGTIVKNYNVSAGLYAYSIFNNTYYKVAEITMMNYNGTLIGEIHGNYPDTPSLIIGDNAFAYTPFMNGPYLQDSIILGPNEVEPGAVGAGQYIFIEPAVIMPENQPSLNDMLCSNVTFELYNPDHVMVSKAVTRPYEIEYPASLPELYVPKNSMPGLYTILINASYDSSSYGYINGTFYGQIYVSNYITPRISMVNYTYEGQKINIYANISYPNGTEVRYGMYSLTFYPAFLSSEYYDLTESTQINMNYNESINMWSASVELPSYYNDGSFGKNYLNIQEIAELPPGPYYAFVSGVSANGYPTTTSQSSEHFFYIEPYQFIGNKTLKSLPVNNGLALMNDNINASGSLLNSMFMNKNTINNAVMSIEDSMINGTLYVNNSTLYLNNTQAYSIVAVNSVIVMDSSHVINLDLKSSMVRSVDSSYINISPSLPVISITSPLYSRAYNGKINIDFTVSGNDISYTDVFINGKLVYNTTSTGSLSFSFNTKSLPDGTYNVTITSVQKDGLSSSGYTTMNIDNSAVSLKSKALMDSYYGYIAIALAVIAIIIGIVAIVIKRK</sequence>
<dbReference type="Gene3D" id="3.40.50.200">
    <property type="entry name" value="Peptidase S8/S53 domain"/>
    <property type="match status" value="1"/>
</dbReference>
<dbReference type="InterPro" id="IPR017001">
    <property type="entry name" value="Pept_S53_physarolisin-II_arc"/>
</dbReference>
<keyword evidence="8" id="KW-0472">Membrane</keyword>
<evidence type="ECO:0000256" key="5">
    <source>
        <dbReference type="ARBA" id="ARBA00022825"/>
    </source>
</evidence>
<keyword evidence="8" id="KW-0812">Transmembrane</keyword>
<protein>
    <submittedName>
        <fullName evidence="10">Membrane associated serine protease</fullName>
    </submittedName>
</protein>
<gene>
    <name evidence="10" type="ordered locus">PTO0209</name>
</gene>
<evidence type="ECO:0000313" key="10">
    <source>
        <dbReference type="EMBL" id="AAT42794.1"/>
    </source>
</evidence>
<dbReference type="RefSeq" id="WP_011177010.1">
    <property type="nucleotide sequence ID" value="NC_005877.1"/>
</dbReference>
<keyword evidence="6" id="KW-0106">Calcium</keyword>
<dbReference type="PIRSF" id="PIRSF032623">
    <property type="entry name" value="Peptidase_SSO2181_prd"/>
    <property type="match status" value="1"/>
</dbReference>
<evidence type="ECO:0000313" key="11">
    <source>
        <dbReference type="Proteomes" id="UP000000438"/>
    </source>
</evidence>
<dbReference type="InParanoid" id="Q6L2K8"/>
<keyword evidence="4" id="KW-0378">Hydrolase</keyword>
<evidence type="ECO:0000256" key="2">
    <source>
        <dbReference type="ARBA" id="ARBA00022670"/>
    </source>
</evidence>
<dbReference type="PANTHER" id="PTHR14218:SF15">
    <property type="entry name" value="TRIPEPTIDYL-PEPTIDASE 1"/>
    <property type="match status" value="1"/>
</dbReference>